<gene>
    <name evidence="1" type="ORF">CR513_44520</name>
</gene>
<reference evidence="1" key="1">
    <citation type="submission" date="2018-05" db="EMBL/GenBank/DDBJ databases">
        <title>Draft genome of Mucuna pruriens seed.</title>
        <authorList>
            <person name="Nnadi N.E."/>
            <person name="Vos R."/>
            <person name="Hasami M.H."/>
            <person name="Devisetty U.K."/>
            <person name="Aguiy J.C."/>
        </authorList>
    </citation>
    <scope>NUCLEOTIDE SEQUENCE [LARGE SCALE GENOMIC DNA]</scope>
    <source>
        <strain evidence="1">JCA_2017</strain>
    </source>
</reference>
<accession>A0A371FBB9</accession>
<comment type="caution">
    <text evidence="1">The sequence shown here is derived from an EMBL/GenBank/DDBJ whole genome shotgun (WGS) entry which is preliminary data.</text>
</comment>
<evidence type="ECO:0000313" key="2">
    <source>
        <dbReference type="Proteomes" id="UP000257109"/>
    </source>
</evidence>
<keyword evidence="2" id="KW-1185">Reference proteome</keyword>
<sequence length="92" mass="10562">METPLSKGWRGMHLDKYDDSTDRDEHLANYLTQVNLFSNEDVLTLPPYLYDTGQLAARGEGIPSFLCGSVLEHFHKTMIYEQGPQATSRWKK</sequence>
<dbReference type="OrthoDB" id="1436372at2759"/>
<dbReference type="Proteomes" id="UP000257109">
    <property type="component" value="Unassembled WGS sequence"/>
</dbReference>
<dbReference type="AlphaFoldDB" id="A0A371FBB9"/>
<feature type="non-terminal residue" evidence="1">
    <location>
        <position position="1"/>
    </location>
</feature>
<organism evidence="1 2">
    <name type="scientific">Mucuna pruriens</name>
    <name type="common">Velvet bean</name>
    <name type="synonym">Dolichos pruriens</name>
    <dbReference type="NCBI Taxonomy" id="157652"/>
    <lineage>
        <taxon>Eukaryota</taxon>
        <taxon>Viridiplantae</taxon>
        <taxon>Streptophyta</taxon>
        <taxon>Embryophyta</taxon>
        <taxon>Tracheophyta</taxon>
        <taxon>Spermatophyta</taxon>
        <taxon>Magnoliopsida</taxon>
        <taxon>eudicotyledons</taxon>
        <taxon>Gunneridae</taxon>
        <taxon>Pentapetalae</taxon>
        <taxon>rosids</taxon>
        <taxon>fabids</taxon>
        <taxon>Fabales</taxon>
        <taxon>Fabaceae</taxon>
        <taxon>Papilionoideae</taxon>
        <taxon>50 kb inversion clade</taxon>
        <taxon>NPAAA clade</taxon>
        <taxon>indigoferoid/millettioid clade</taxon>
        <taxon>Phaseoleae</taxon>
        <taxon>Mucuna</taxon>
    </lineage>
</organism>
<dbReference type="EMBL" id="QJKJ01009789">
    <property type="protein sequence ID" value="RDX75581.1"/>
    <property type="molecule type" value="Genomic_DNA"/>
</dbReference>
<evidence type="ECO:0000313" key="1">
    <source>
        <dbReference type="EMBL" id="RDX75581.1"/>
    </source>
</evidence>
<name>A0A371FBB9_MUCPR</name>
<proteinExistence type="predicted"/>
<protein>
    <submittedName>
        <fullName evidence="1">Uncharacterized protein</fullName>
    </submittedName>
</protein>